<evidence type="ECO:0000256" key="2">
    <source>
        <dbReference type="ARBA" id="ARBA00004192"/>
    </source>
</evidence>
<keyword evidence="4" id="KW-0244">Early protein</keyword>
<organismHost>
    <name type="scientific">Equus caballus</name>
    <name type="common">Horse</name>
    <dbReference type="NCBI Taxonomy" id="9796"/>
</organismHost>
<dbReference type="EMBL" id="KT160425">
    <property type="protein sequence ID" value="AKT26042.1"/>
    <property type="molecule type" value="Genomic_DNA"/>
</dbReference>
<dbReference type="GO" id="GO:0042025">
    <property type="term" value="C:host cell nucleus"/>
    <property type="evidence" value="ECO:0007669"/>
    <property type="project" value="UniProtKB-SubCell"/>
</dbReference>
<evidence type="ECO:0000313" key="9">
    <source>
        <dbReference type="EMBL" id="AKT26042.1"/>
    </source>
</evidence>
<dbReference type="Pfam" id="PF04528">
    <property type="entry name" value="Adeno_E4_34"/>
    <property type="match status" value="1"/>
</dbReference>
<organism evidence="9 10">
    <name type="scientific">Equine adenovirus B serotype 2</name>
    <name type="common">EAdV-2</name>
    <name type="synonym">Equine adenovirus 2</name>
    <dbReference type="NCBI Taxonomy" id="67603"/>
    <lineage>
        <taxon>Viruses</taxon>
        <taxon>Varidnaviria</taxon>
        <taxon>Bamfordvirae</taxon>
        <taxon>Preplasmiviricota</taxon>
        <taxon>Polisuviricotina</taxon>
        <taxon>Pharingeaviricetes</taxon>
        <taxon>Rowavirales</taxon>
        <taxon>Adenoviridae</taxon>
        <taxon>Mastadenovirus</taxon>
        <taxon>Mastadenovirus equidae</taxon>
        <taxon>Equine mastadenovirus B</taxon>
    </lineage>
</organism>
<comment type="function">
    <text evidence="7">Plays a major role to prevent cellular inhibition of viral genome replication by nuclear bodies. Assembles an SCF-like E3 ubiquitin ligase complex based on the cellular proteins ELOB, ELOC, CUL5 and RBX1, in cooperation with viral E1B-55K. This viral RING-type ligase ubiquitinates cellular substrates prior to proteasomal degradation: p53/TP53, LIG4, MRE11-RAD50-NBS1 (MRN) complex, ITGA3, DAXX and BLM.</text>
</comment>
<keyword evidence="10" id="KW-1185">Reference proteome</keyword>
<dbReference type="GO" id="GO:0030430">
    <property type="term" value="C:host cell cytoplasm"/>
    <property type="evidence" value="ECO:0007669"/>
    <property type="project" value="UniProtKB-SubCell"/>
</dbReference>
<keyword evidence="5" id="KW-1048">Host nucleus</keyword>
<protein>
    <submittedName>
        <fullName evidence="9">E4 34K</fullName>
    </submittedName>
</protein>
<comment type="subunit">
    <text evidence="8">Interacts with E1B-55k.</text>
</comment>
<comment type="similarity">
    <text evidence="3">Belongs to the adenoviridae E4 30 to 34 kDa protein family.</text>
</comment>
<dbReference type="GeneID" id="25396007"/>
<sequence>MFFTFSDMSRLAVEMDGCEEEHKVATIKSSRENVNFAIYQELPLPWKQIFEGIPWALQFFDYCKFPLTLSHTRSNYLHGFERWRVHCHCRKSFSLQCLSAAVLASRVCRNFLHGTGFDKKYPFYRSFCNKDLCPAVMYVGSVYMMGKHYIYLRLKKDGDFLSVVKSVYFGEHFHVCAKNNYIVVVCRSCHPLTGEAVVSCARRTRRLLKLILGVLARFHSPNYFAPCWREPRRQRMIYNFVVHGVPIDFRKYCA</sequence>
<dbReference type="InterPro" id="IPR007615">
    <property type="entry name" value="Adenovirus_E4_30/34"/>
</dbReference>
<evidence type="ECO:0000256" key="1">
    <source>
        <dbReference type="ARBA" id="ARBA00004147"/>
    </source>
</evidence>
<evidence type="ECO:0000256" key="7">
    <source>
        <dbReference type="ARBA" id="ARBA00044723"/>
    </source>
</evidence>
<evidence type="ECO:0000256" key="3">
    <source>
        <dbReference type="ARBA" id="ARBA00006872"/>
    </source>
</evidence>
<dbReference type="Proteomes" id="UP000102399">
    <property type="component" value="Segment"/>
</dbReference>
<evidence type="ECO:0000256" key="6">
    <source>
        <dbReference type="ARBA" id="ARBA00023200"/>
    </source>
</evidence>
<dbReference type="KEGG" id="vg:25396007"/>
<evidence type="ECO:0000256" key="5">
    <source>
        <dbReference type="ARBA" id="ARBA00022562"/>
    </source>
</evidence>
<keyword evidence="6" id="KW-1035">Host cytoplasm</keyword>
<evidence type="ECO:0000256" key="8">
    <source>
        <dbReference type="ARBA" id="ARBA00044760"/>
    </source>
</evidence>
<dbReference type="RefSeq" id="YP_009162366.1">
    <property type="nucleotide sequence ID" value="NC_027705.1"/>
</dbReference>
<evidence type="ECO:0000313" key="10">
    <source>
        <dbReference type="Proteomes" id="UP000102399"/>
    </source>
</evidence>
<dbReference type="OrthoDB" id="5555at10239"/>
<accession>A0A0K1DBV6</accession>
<evidence type="ECO:0000256" key="4">
    <source>
        <dbReference type="ARBA" id="ARBA00022518"/>
    </source>
</evidence>
<name>A0A0K1DBV6_ADEE2</name>
<proteinExistence type="inferred from homology"/>
<comment type="subcellular location">
    <subcellularLocation>
        <location evidence="2">Host cytoplasm</location>
    </subcellularLocation>
    <subcellularLocation>
        <location evidence="1">Host nucleus</location>
    </subcellularLocation>
</comment>
<reference evidence="9 10" key="1">
    <citation type="journal article" date="2015" name="Vet. Microbiol.">
        <title>Characterisation of the Equine adenovirus 2 genome.</title>
        <authorList>
            <person name="Giles C."/>
            <person name="Vanniasinkam T."/>
            <person name="Barton M."/>
            <person name="Mahony T.J."/>
        </authorList>
    </citation>
    <scope>NUCLEOTIDE SEQUENCE [LARGE SCALE GENOMIC DNA]</scope>
    <source>
        <strain evidence="9">EAdV2.385/75.9</strain>
    </source>
</reference>